<dbReference type="Gramene" id="OMO74925">
    <property type="protein sequence ID" value="OMO74925"/>
    <property type="gene ID" value="CCACVL1_16407"/>
</dbReference>
<dbReference type="EMBL" id="AWWV01011053">
    <property type="protein sequence ID" value="OMO74925.1"/>
    <property type="molecule type" value="Genomic_DNA"/>
</dbReference>
<evidence type="ECO:0000313" key="3">
    <source>
        <dbReference type="Proteomes" id="UP000188268"/>
    </source>
</evidence>
<feature type="transmembrane region" description="Helical" evidence="1">
    <location>
        <begin position="7"/>
        <end position="32"/>
    </location>
</feature>
<dbReference type="OrthoDB" id="10393399at2759"/>
<keyword evidence="3" id="KW-1185">Reference proteome</keyword>
<protein>
    <recommendedName>
        <fullName evidence="4">Late embryogenesis abundant protein, LEA-14</fullName>
    </recommendedName>
</protein>
<evidence type="ECO:0000256" key="1">
    <source>
        <dbReference type="SAM" id="Phobius"/>
    </source>
</evidence>
<organism evidence="2 3">
    <name type="scientific">Corchorus capsularis</name>
    <name type="common">Jute</name>
    <dbReference type="NCBI Taxonomy" id="210143"/>
    <lineage>
        <taxon>Eukaryota</taxon>
        <taxon>Viridiplantae</taxon>
        <taxon>Streptophyta</taxon>
        <taxon>Embryophyta</taxon>
        <taxon>Tracheophyta</taxon>
        <taxon>Spermatophyta</taxon>
        <taxon>Magnoliopsida</taxon>
        <taxon>eudicotyledons</taxon>
        <taxon>Gunneridae</taxon>
        <taxon>Pentapetalae</taxon>
        <taxon>rosids</taxon>
        <taxon>malvids</taxon>
        <taxon>Malvales</taxon>
        <taxon>Malvaceae</taxon>
        <taxon>Grewioideae</taxon>
        <taxon>Apeibeae</taxon>
        <taxon>Corchorus</taxon>
    </lineage>
</organism>
<dbReference type="Proteomes" id="UP000188268">
    <property type="component" value="Unassembled WGS sequence"/>
</dbReference>
<sequence length="214" mass="23821">MGESSDVIAVCCAKFILYIPFIVIVILVWTNWGNYPEFGLNSLTVSNLNISGSEISGIWDVEFLAKSPDFLYTNNYPQPTLSVYYQNQELLLENFLPGIHLPKKKTISYRVNTLAMATSIQNKGVADAIANDWSQQKVVSFTVTLQAASSPHNWHPLTANVVCARIKVGFSSSSQGTMLQESSANNKKTHHRQAFTRCSTNFLGPSPYLFMVMD</sequence>
<name>A0A1R3HX48_COCAP</name>
<evidence type="ECO:0008006" key="4">
    <source>
        <dbReference type="Google" id="ProtNLM"/>
    </source>
</evidence>
<keyword evidence="1" id="KW-1133">Transmembrane helix</keyword>
<gene>
    <name evidence="2" type="ORF">CCACVL1_16407</name>
</gene>
<keyword evidence="1" id="KW-0472">Membrane</keyword>
<dbReference type="AlphaFoldDB" id="A0A1R3HX48"/>
<proteinExistence type="predicted"/>
<comment type="caution">
    <text evidence="2">The sequence shown here is derived from an EMBL/GenBank/DDBJ whole genome shotgun (WGS) entry which is preliminary data.</text>
</comment>
<reference evidence="2 3" key="1">
    <citation type="submission" date="2013-09" db="EMBL/GenBank/DDBJ databases">
        <title>Corchorus capsularis genome sequencing.</title>
        <authorList>
            <person name="Alam M."/>
            <person name="Haque M.S."/>
            <person name="Islam M.S."/>
            <person name="Emdad E.M."/>
            <person name="Islam M.M."/>
            <person name="Ahmed B."/>
            <person name="Halim A."/>
            <person name="Hossen Q.M.M."/>
            <person name="Hossain M.Z."/>
            <person name="Ahmed R."/>
            <person name="Khan M.M."/>
            <person name="Islam R."/>
            <person name="Rashid M.M."/>
            <person name="Khan S.A."/>
            <person name="Rahman M.S."/>
            <person name="Alam M."/>
        </authorList>
    </citation>
    <scope>NUCLEOTIDE SEQUENCE [LARGE SCALE GENOMIC DNA]</scope>
    <source>
        <strain evidence="3">cv. CVL-1</strain>
        <tissue evidence="2">Whole seedling</tissue>
    </source>
</reference>
<keyword evidence="1" id="KW-0812">Transmembrane</keyword>
<accession>A0A1R3HX48</accession>
<evidence type="ECO:0000313" key="2">
    <source>
        <dbReference type="EMBL" id="OMO74925.1"/>
    </source>
</evidence>